<evidence type="ECO:0000256" key="7">
    <source>
        <dbReference type="ARBA" id="ARBA00022691"/>
    </source>
</evidence>
<dbReference type="EC" id="2.1.1.261" evidence="8"/>
<comment type="pathway">
    <text evidence="1">Alkaloid biosynthesis; ergot alkaloid biosynthesis.</text>
</comment>
<evidence type="ECO:0000256" key="9">
    <source>
        <dbReference type="ARBA" id="ARBA00049425"/>
    </source>
</evidence>
<name>A0A8H5KK34_9HYPO</name>
<dbReference type="InterPro" id="IPR017804">
    <property type="entry name" value="MeTrfase_EgtD-like"/>
</dbReference>
<keyword evidence="12" id="KW-1185">Reference proteome</keyword>
<dbReference type="PANTHER" id="PTHR43397:SF1">
    <property type="entry name" value="ERGOTHIONEINE BIOSYNTHESIS PROTEIN 1"/>
    <property type="match status" value="1"/>
</dbReference>
<dbReference type="GO" id="GO:0008168">
    <property type="term" value="F:methyltransferase activity"/>
    <property type="evidence" value="ECO:0007669"/>
    <property type="project" value="UniProtKB-KW"/>
</dbReference>
<proteinExistence type="inferred from homology"/>
<accession>A0A8H5KK34</accession>
<gene>
    <name evidence="11" type="ORF">FPANT_11642</name>
</gene>
<evidence type="ECO:0000256" key="1">
    <source>
        <dbReference type="ARBA" id="ARBA00005107"/>
    </source>
</evidence>
<feature type="domain" description="Histidine-specific methyltransferase SAM-dependent" evidence="10">
    <location>
        <begin position="41"/>
        <end position="357"/>
    </location>
</feature>
<dbReference type="PIRSF" id="PIRSF018005">
    <property type="entry name" value="UCP018005"/>
    <property type="match status" value="1"/>
</dbReference>
<evidence type="ECO:0000313" key="11">
    <source>
        <dbReference type="EMBL" id="KAF5574708.1"/>
    </source>
</evidence>
<reference evidence="11 12" key="1">
    <citation type="submission" date="2020-05" db="EMBL/GenBank/DDBJ databases">
        <title>Identification and distribution of gene clusters putatively required for synthesis of sphingolipid metabolism inhibitors in phylogenetically diverse species of the filamentous fungus Fusarium.</title>
        <authorList>
            <person name="Kim H.-S."/>
            <person name="Busman M."/>
            <person name="Brown D.W."/>
            <person name="Divon H."/>
            <person name="Uhlig S."/>
            <person name="Proctor R.H."/>
        </authorList>
    </citation>
    <scope>NUCLEOTIDE SEQUENCE [LARGE SCALE GENOMIC DNA]</scope>
    <source>
        <strain evidence="11 12">NRRL 25211</strain>
    </source>
</reference>
<dbReference type="PANTHER" id="PTHR43397">
    <property type="entry name" value="ERGOTHIONEINE BIOSYNTHESIS PROTEIN 1"/>
    <property type="match status" value="1"/>
</dbReference>
<organism evidence="11 12">
    <name type="scientific">Fusarium pseudoanthophilum</name>
    <dbReference type="NCBI Taxonomy" id="48495"/>
    <lineage>
        <taxon>Eukaryota</taxon>
        <taxon>Fungi</taxon>
        <taxon>Dikarya</taxon>
        <taxon>Ascomycota</taxon>
        <taxon>Pezizomycotina</taxon>
        <taxon>Sordariomycetes</taxon>
        <taxon>Hypocreomycetidae</taxon>
        <taxon>Hypocreales</taxon>
        <taxon>Nectriaceae</taxon>
        <taxon>Fusarium</taxon>
        <taxon>Fusarium fujikuroi species complex</taxon>
    </lineage>
</organism>
<dbReference type="InterPro" id="IPR051128">
    <property type="entry name" value="EgtD_Methyltrsf_superfamily"/>
</dbReference>
<comment type="similarity">
    <text evidence="2">Belongs to the methyltransferase superfamily.</text>
</comment>
<evidence type="ECO:0000256" key="5">
    <source>
        <dbReference type="ARBA" id="ARBA00022603"/>
    </source>
</evidence>
<keyword evidence="5" id="KW-0489">Methyltransferase</keyword>
<evidence type="ECO:0000256" key="3">
    <source>
        <dbReference type="ARBA" id="ARBA00011738"/>
    </source>
</evidence>
<comment type="catalytic activity">
    <reaction evidence="9">
        <text>4-(3-methylbut-2-enyl)-L-tryptophan + S-adenosyl-L-methionine = 4-(3-methylbut-2-enyl)-L-abrine + S-adenosyl-L-homocysteine + H(+)</text>
        <dbReference type="Rhea" id="RHEA:34435"/>
        <dbReference type="ChEBI" id="CHEBI:15378"/>
        <dbReference type="ChEBI" id="CHEBI:57856"/>
        <dbReference type="ChEBI" id="CHEBI:58209"/>
        <dbReference type="ChEBI" id="CHEBI:59789"/>
        <dbReference type="ChEBI" id="CHEBI:67248"/>
        <dbReference type="EC" id="2.1.1.261"/>
    </reaction>
</comment>
<comment type="caution">
    <text evidence="11">The sequence shown here is derived from an EMBL/GenBank/DDBJ whole genome shotgun (WGS) entry which is preliminary data.</text>
</comment>
<dbReference type="GO" id="GO:0032259">
    <property type="term" value="P:methylation"/>
    <property type="evidence" value="ECO:0007669"/>
    <property type="project" value="UniProtKB-KW"/>
</dbReference>
<dbReference type="InterPro" id="IPR019257">
    <property type="entry name" value="MeTrfase_dom"/>
</dbReference>
<keyword evidence="4" id="KW-0017">Alkaloid metabolism</keyword>
<evidence type="ECO:0000256" key="4">
    <source>
        <dbReference type="ARBA" id="ARBA00022589"/>
    </source>
</evidence>
<dbReference type="Gene3D" id="3.40.50.150">
    <property type="entry name" value="Vaccinia Virus protein VP39"/>
    <property type="match status" value="1"/>
</dbReference>
<dbReference type="GO" id="GO:0009820">
    <property type="term" value="P:alkaloid metabolic process"/>
    <property type="evidence" value="ECO:0007669"/>
    <property type="project" value="UniProtKB-KW"/>
</dbReference>
<dbReference type="EMBL" id="JAAOAR010000722">
    <property type="protein sequence ID" value="KAF5574708.1"/>
    <property type="molecule type" value="Genomic_DNA"/>
</dbReference>
<dbReference type="InterPro" id="IPR029063">
    <property type="entry name" value="SAM-dependent_MTases_sf"/>
</dbReference>
<evidence type="ECO:0000256" key="2">
    <source>
        <dbReference type="ARBA" id="ARBA00008361"/>
    </source>
</evidence>
<keyword evidence="7" id="KW-0949">S-adenosyl-L-methionine</keyword>
<protein>
    <recommendedName>
        <fullName evidence="8">4-dimethylallyltryptophan N-methyltransferase</fullName>
        <ecNumber evidence="8">2.1.1.261</ecNumber>
    </recommendedName>
</protein>
<evidence type="ECO:0000313" key="12">
    <source>
        <dbReference type="Proteomes" id="UP000544095"/>
    </source>
</evidence>
<comment type="subunit">
    <text evidence="3">Homodimer.</text>
</comment>
<evidence type="ECO:0000259" key="10">
    <source>
        <dbReference type="Pfam" id="PF10017"/>
    </source>
</evidence>
<dbReference type="NCBIfam" id="TIGR03439">
    <property type="entry name" value="methyl_EasF"/>
    <property type="match status" value="1"/>
</dbReference>
<dbReference type="Proteomes" id="UP000544095">
    <property type="component" value="Unassembled WGS sequence"/>
</dbReference>
<dbReference type="Pfam" id="PF10017">
    <property type="entry name" value="Methyltransf_33"/>
    <property type="match status" value="1"/>
</dbReference>
<evidence type="ECO:0000256" key="8">
    <source>
        <dbReference type="ARBA" id="ARBA00039094"/>
    </source>
</evidence>
<dbReference type="AlphaFoldDB" id="A0A8H5KK34"/>
<dbReference type="InterPro" id="IPR017805">
    <property type="entry name" value="SAM_MeTrfase_EasF-type_put"/>
</dbReference>
<evidence type="ECO:0000256" key="6">
    <source>
        <dbReference type="ARBA" id="ARBA00022679"/>
    </source>
</evidence>
<sequence length="377" mass="42795">MDPKNDAPSHGAVVDIGGSNMYDGVGKRLQEALTAPYSPTSKPTLPDELLYDDVGLPIWNQIIFTPEFYQTHDEIALFDEHGADVVARCPAGVTIIDLGAGLVHPLLPRTLPTLNEWWLDTRKVGHLLAAFEKGKVPAKYLALDISRSSLNHNVKYLVEQHPSPDSSVTCAGIWGTFGDGMSYIQKISTPRLFLSLGSVLCNDPWPEALSHLKFWADALRPDDLLLIGMDGHTLPNNKEKIWNAYHSCDDLYHKFFLNGFKHANRLAGEEWFREEDWELLAQLEDEPTTRHRFFFRAKKDVKLKKMSRIIQKGEEFDWFDSHKYGEDNVRLMCYKAGLSVIDVWQAPGSEFRQYLVRRKDSKDQRDDADSAVSGVSY</sequence>
<keyword evidence="6" id="KW-0808">Transferase</keyword>